<dbReference type="Pfam" id="PF01541">
    <property type="entry name" value="GIY-YIG"/>
    <property type="match status" value="1"/>
</dbReference>
<dbReference type="PANTHER" id="PTHR34477:SF1">
    <property type="entry name" value="UPF0213 PROTEIN YHBQ"/>
    <property type="match status" value="1"/>
</dbReference>
<evidence type="ECO:0000313" key="2">
    <source>
        <dbReference type="EMBL" id="GAH98140.1"/>
    </source>
</evidence>
<gene>
    <name evidence="2" type="ORF">S03H2_70931</name>
</gene>
<organism evidence="2">
    <name type="scientific">marine sediment metagenome</name>
    <dbReference type="NCBI Taxonomy" id="412755"/>
    <lineage>
        <taxon>unclassified sequences</taxon>
        <taxon>metagenomes</taxon>
        <taxon>ecological metagenomes</taxon>
    </lineage>
</organism>
<dbReference type="InterPro" id="IPR050190">
    <property type="entry name" value="UPF0213_domain"/>
</dbReference>
<feature type="domain" description="GIY-YIG" evidence="1">
    <location>
        <begin position="1"/>
        <end position="47"/>
    </location>
</feature>
<dbReference type="InterPro" id="IPR000305">
    <property type="entry name" value="GIY-YIG_endonuc"/>
</dbReference>
<dbReference type="InterPro" id="IPR035901">
    <property type="entry name" value="GIY-YIG_endonuc_sf"/>
</dbReference>
<comment type="caution">
    <text evidence="2">The sequence shown here is derived from an EMBL/GenBank/DDBJ whole genome shotgun (WGS) entry which is preliminary data.</text>
</comment>
<dbReference type="PROSITE" id="PS50164">
    <property type="entry name" value="GIY_YIG"/>
    <property type="match status" value="1"/>
</dbReference>
<dbReference type="PANTHER" id="PTHR34477">
    <property type="entry name" value="UPF0213 PROTEIN YHBQ"/>
    <property type="match status" value="1"/>
</dbReference>
<sequence>HNKGNGAKYLKRKLPVKLVYAKEYRYYKNALRAERKIKKFTRKQKERLIRTYETNNQCNCD</sequence>
<feature type="non-terminal residue" evidence="2">
    <location>
        <position position="1"/>
    </location>
</feature>
<name>X1KWX0_9ZZZZ</name>
<dbReference type="AlphaFoldDB" id="X1KWX0"/>
<reference evidence="2" key="1">
    <citation type="journal article" date="2014" name="Front. Microbiol.">
        <title>High frequency of phylogenetically diverse reductive dehalogenase-homologous genes in deep subseafloor sedimentary metagenomes.</title>
        <authorList>
            <person name="Kawai M."/>
            <person name="Futagami T."/>
            <person name="Toyoda A."/>
            <person name="Takaki Y."/>
            <person name="Nishi S."/>
            <person name="Hori S."/>
            <person name="Arai W."/>
            <person name="Tsubouchi T."/>
            <person name="Morono Y."/>
            <person name="Uchiyama I."/>
            <person name="Ito T."/>
            <person name="Fujiyama A."/>
            <person name="Inagaki F."/>
            <person name="Takami H."/>
        </authorList>
    </citation>
    <scope>NUCLEOTIDE SEQUENCE</scope>
    <source>
        <strain evidence="2">Expedition CK06-06</strain>
    </source>
</reference>
<dbReference type="EMBL" id="BARU01047299">
    <property type="protein sequence ID" value="GAH98140.1"/>
    <property type="molecule type" value="Genomic_DNA"/>
</dbReference>
<evidence type="ECO:0000259" key="1">
    <source>
        <dbReference type="PROSITE" id="PS50164"/>
    </source>
</evidence>
<proteinExistence type="predicted"/>
<protein>
    <recommendedName>
        <fullName evidence="1">GIY-YIG domain-containing protein</fullName>
    </recommendedName>
</protein>
<accession>X1KWX0</accession>
<dbReference type="Gene3D" id="3.40.1440.10">
    <property type="entry name" value="GIY-YIG endonuclease"/>
    <property type="match status" value="1"/>
</dbReference>